<dbReference type="InterPro" id="IPR050659">
    <property type="entry name" value="Peptidase_M24B"/>
</dbReference>
<dbReference type="SUPFAM" id="SSF55920">
    <property type="entry name" value="Creatinase/aminopeptidase"/>
    <property type="match status" value="1"/>
</dbReference>
<dbReference type="STRING" id="1848.SAMN05443637_11766"/>
<dbReference type="CDD" id="cd01066">
    <property type="entry name" value="APP_MetAP"/>
    <property type="match status" value="1"/>
</dbReference>
<feature type="domain" description="Peptidase M24" evidence="1">
    <location>
        <begin position="204"/>
        <end position="412"/>
    </location>
</feature>
<accession>A0A1M6XLD5</accession>
<dbReference type="PANTHER" id="PTHR46112">
    <property type="entry name" value="AMINOPEPTIDASE"/>
    <property type="match status" value="1"/>
</dbReference>
<proteinExistence type="predicted"/>
<dbReference type="Gene3D" id="3.90.230.10">
    <property type="entry name" value="Creatinase/methionine aminopeptidase superfamily"/>
    <property type="match status" value="1"/>
</dbReference>
<dbReference type="Proteomes" id="UP000184363">
    <property type="component" value="Unassembled WGS sequence"/>
</dbReference>
<keyword evidence="2" id="KW-0645">Protease</keyword>
<evidence type="ECO:0000313" key="3">
    <source>
        <dbReference type="Proteomes" id="UP000184363"/>
    </source>
</evidence>
<reference evidence="2 3" key="1">
    <citation type="submission" date="2016-11" db="EMBL/GenBank/DDBJ databases">
        <authorList>
            <person name="Jaros S."/>
            <person name="Januszkiewicz K."/>
            <person name="Wedrychowicz H."/>
        </authorList>
    </citation>
    <scope>NUCLEOTIDE SEQUENCE [LARGE SCALE GENOMIC DNA]</scope>
    <source>
        <strain evidence="2 3">DSM 43832</strain>
    </source>
</reference>
<dbReference type="Gene3D" id="3.40.350.10">
    <property type="entry name" value="Creatinase/prolidase N-terminal domain"/>
    <property type="match status" value="1"/>
</dbReference>
<evidence type="ECO:0000259" key="1">
    <source>
        <dbReference type="Pfam" id="PF00557"/>
    </source>
</evidence>
<dbReference type="Pfam" id="PF00557">
    <property type="entry name" value="Peptidase_M24"/>
    <property type="match status" value="1"/>
</dbReference>
<dbReference type="PANTHER" id="PTHR46112:SF2">
    <property type="entry name" value="XAA-PRO AMINOPEPTIDASE P-RELATED"/>
    <property type="match status" value="1"/>
</dbReference>
<organism evidence="2 3">
    <name type="scientific">Pseudonocardia thermophila</name>
    <dbReference type="NCBI Taxonomy" id="1848"/>
    <lineage>
        <taxon>Bacteria</taxon>
        <taxon>Bacillati</taxon>
        <taxon>Actinomycetota</taxon>
        <taxon>Actinomycetes</taxon>
        <taxon>Pseudonocardiales</taxon>
        <taxon>Pseudonocardiaceae</taxon>
        <taxon>Pseudonocardia</taxon>
    </lineage>
</organism>
<keyword evidence="2" id="KW-0031">Aminopeptidase</keyword>
<dbReference type="EMBL" id="FRAP01000017">
    <property type="protein sequence ID" value="SHL06723.1"/>
    <property type="molecule type" value="Genomic_DNA"/>
</dbReference>
<evidence type="ECO:0000313" key="2">
    <source>
        <dbReference type="EMBL" id="SHL06723.1"/>
    </source>
</evidence>
<dbReference type="SUPFAM" id="SSF53092">
    <property type="entry name" value="Creatinase/prolidase N-terminal domain"/>
    <property type="match status" value="1"/>
</dbReference>
<dbReference type="InterPro" id="IPR036005">
    <property type="entry name" value="Creatinase/aminopeptidase-like"/>
</dbReference>
<gene>
    <name evidence="2" type="ORF">SAMN05443637_11766</name>
</gene>
<keyword evidence="3" id="KW-1185">Reference proteome</keyword>
<keyword evidence="2" id="KW-0378">Hydrolase</keyword>
<dbReference type="InterPro" id="IPR029149">
    <property type="entry name" value="Creatin/AminoP/Spt16_N"/>
</dbReference>
<dbReference type="AlphaFoldDB" id="A0A1M6XLD5"/>
<dbReference type="GO" id="GO:0004177">
    <property type="term" value="F:aminopeptidase activity"/>
    <property type="evidence" value="ECO:0007669"/>
    <property type="project" value="UniProtKB-KW"/>
</dbReference>
<dbReference type="InterPro" id="IPR000994">
    <property type="entry name" value="Pept_M24"/>
</dbReference>
<name>A0A1M6XLD5_PSETH</name>
<sequence>MTATESSLFTGWRPSEVGNHSVPVGSPGTTMAVDWERRIDFDRLRTQRLNRALDALESSELGALLLFDMNNIRYTTATHIGNWARDKLFRMALLMRGQAPILWDIGSAARLHQTQAPWLPTDSWRAGLSTWRGAIDEEAGVQRGNAKKVADLLREHGLANEPIGIDVVELPMLKALEAEGLTIVDGQSLMLDARSIKTVDEIALLDHAAACVDAAYEELYRFLRVGTRENEAVALVNKVLYELGSEEVEAVNAISGERCSPHPHVFSDRMIRPMDTAYFDIVHSYMGYRTCYYRTLNVGGSTPAQRDAYKRAREYIDLAISEVKPGVLTSDIVKHFPAAQEFGFASEEEAFGLQYCHGVGLSVWEKPLMSRYHSFEHPVEIKEGMVFALETYWPTADGSSAARIEEEVEVTATGARVITRFPADELLVTGTRYWNGVDFPEIKAPTGRGNASGAAATNGSGGV</sequence>
<dbReference type="RefSeq" id="WP_234997452.1">
    <property type="nucleotide sequence ID" value="NZ_FRAP01000017.1"/>
</dbReference>
<protein>
    <submittedName>
        <fullName evidence="2">Xaa-Pro aminopeptidase</fullName>
    </submittedName>
</protein>